<evidence type="ECO:0000256" key="5">
    <source>
        <dbReference type="ARBA" id="ARBA00022989"/>
    </source>
</evidence>
<keyword evidence="6 8" id="KW-0472">Membrane</keyword>
<name>W7XET8_TETTS</name>
<dbReference type="GO" id="GO:0005789">
    <property type="term" value="C:endoplasmic reticulum membrane"/>
    <property type="evidence" value="ECO:0007669"/>
    <property type="project" value="UniProtKB-SubCell"/>
</dbReference>
<evidence type="ECO:0000313" key="9">
    <source>
        <dbReference type="EMBL" id="EWS72456.1"/>
    </source>
</evidence>
<reference evidence="10" key="1">
    <citation type="journal article" date="2006" name="PLoS Biol.">
        <title>Macronuclear genome sequence of the ciliate Tetrahymena thermophila, a model eukaryote.</title>
        <authorList>
            <person name="Eisen J.A."/>
            <person name="Coyne R.S."/>
            <person name="Wu M."/>
            <person name="Wu D."/>
            <person name="Thiagarajan M."/>
            <person name="Wortman J.R."/>
            <person name="Badger J.H."/>
            <person name="Ren Q."/>
            <person name="Amedeo P."/>
            <person name="Jones K.M."/>
            <person name="Tallon L.J."/>
            <person name="Delcher A.L."/>
            <person name="Salzberg S.L."/>
            <person name="Silva J.C."/>
            <person name="Haas B.J."/>
            <person name="Majoros W.H."/>
            <person name="Farzad M."/>
            <person name="Carlton J.M."/>
            <person name="Smith R.K. Jr."/>
            <person name="Garg J."/>
            <person name="Pearlman R.E."/>
            <person name="Karrer K.M."/>
            <person name="Sun L."/>
            <person name="Manning G."/>
            <person name="Elde N.C."/>
            <person name="Turkewitz A.P."/>
            <person name="Asai D.J."/>
            <person name="Wilkes D.E."/>
            <person name="Wang Y."/>
            <person name="Cai H."/>
            <person name="Collins K."/>
            <person name="Stewart B.A."/>
            <person name="Lee S.R."/>
            <person name="Wilamowska K."/>
            <person name="Weinberg Z."/>
            <person name="Ruzzo W.L."/>
            <person name="Wloga D."/>
            <person name="Gaertig J."/>
            <person name="Frankel J."/>
            <person name="Tsao C.-C."/>
            <person name="Gorovsky M.A."/>
            <person name="Keeling P.J."/>
            <person name="Waller R.F."/>
            <person name="Patron N.J."/>
            <person name="Cherry J.M."/>
            <person name="Stover N.A."/>
            <person name="Krieger C.J."/>
            <person name="del Toro C."/>
            <person name="Ryder H.F."/>
            <person name="Williamson S.C."/>
            <person name="Barbeau R.A."/>
            <person name="Hamilton E.P."/>
            <person name="Orias E."/>
        </authorList>
    </citation>
    <scope>NUCLEOTIDE SEQUENCE [LARGE SCALE GENOMIC DNA]</scope>
    <source>
        <strain evidence="10">SB210</strain>
    </source>
</reference>
<protein>
    <submittedName>
        <fullName evidence="9">Ribosome associated membrane protein RAMP4</fullName>
    </submittedName>
</protein>
<feature type="transmembrane region" description="Helical" evidence="8">
    <location>
        <begin position="40"/>
        <end position="61"/>
    </location>
</feature>
<proteinExistence type="inferred from homology"/>
<accession>W7XET8</accession>
<evidence type="ECO:0000256" key="7">
    <source>
        <dbReference type="SAM" id="MobiDB-lite"/>
    </source>
</evidence>
<evidence type="ECO:0000256" key="4">
    <source>
        <dbReference type="ARBA" id="ARBA00022824"/>
    </source>
</evidence>
<evidence type="ECO:0000313" key="10">
    <source>
        <dbReference type="Proteomes" id="UP000009168"/>
    </source>
</evidence>
<keyword evidence="4" id="KW-0256">Endoplasmic reticulum</keyword>
<dbReference type="Proteomes" id="UP000009168">
    <property type="component" value="Unassembled WGS sequence"/>
</dbReference>
<organism evidence="9 10">
    <name type="scientific">Tetrahymena thermophila (strain SB210)</name>
    <dbReference type="NCBI Taxonomy" id="312017"/>
    <lineage>
        <taxon>Eukaryota</taxon>
        <taxon>Sar</taxon>
        <taxon>Alveolata</taxon>
        <taxon>Ciliophora</taxon>
        <taxon>Intramacronucleata</taxon>
        <taxon>Oligohymenophorea</taxon>
        <taxon>Hymenostomatida</taxon>
        <taxon>Tetrahymenina</taxon>
        <taxon>Tetrahymenidae</taxon>
        <taxon>Tetrahymena</taxon>
    </lineage>
</organism>
<dbReference type="EMBL" id="GG662522">
    <property type="protein sequence ID" value="EWS72456.1"/>
    <property type="molecule type" value="Genomic_DNA"/>
</dbReference>
<feature type="region of interest" description="Disordered" evidence="7">
    <location>
        <begin position="1"/>
        <end position="39"/>
    </location>
</feature>
<dbReference type="Pfam" id="PF06624">
    <property type="entry name" value="RAMP4"/>
    <property type="match status" value="1"/>
</dbReference>
<dbReference type="STRING" id="312017.W7XET8"/>
<comment type="subcellular location">
    <subcellularLocation>
        <location evidence="1">Endoplasmic reticulum membrane</location>
        <topology evidence="1">Single-pass membrane protein</topology>
    </subcellularLocation>
</comment>
<dbReference type="OrthoDB" id="16679at2759"/>
<dbReference type="RefSeq" id="XP_012655001.1">
    <property type="nucleotide sequence ID" value="XM_012799547.1"/>
</dbReference>
<dbReference type="InParanoid" id="W7XET8"/>
<comment type="similarity">
    <text evidence="2">Belongs to the RAMP4 family.</text>
</comment>
<keyword evidence="10" id="KW-1185">Reference proteome</keyword>
<sequence length="69" mass="7543">MTSATRSIKHRNQQFSENITKRGQSSISGKPVPKEKSSKVGPVITSLFIFVVVGSAVFQLLNMFLNTSS</sequence>
<evidence type="ECO:0000256" key="8">
    <source>
        <dbReference type="SAM" id="Phobius"/>
    </source>
</evidence>
<feature type="compositionally biased region" description="Polar residues" evidence="7">
    <location>
        <begin position="13"/>
        <end position="28"/>
    </location>
</feature>
<dbReference type="PANTHER" id="PTHR15601">
    <property type="entry name" value="STRESS ASSOCIATED ENDOPLASMIC RETICULUM PROTEIN SERP1/RAMP4"/>
    <property type="match status" value="1"/>
</dbReference>
<dbReference type="PANTHER" id="PTHR15601:SF0">
    <property type="entry name" value="GEO09675P1"/>
    <property type="match status" value="1"/>
</dbReference>
<dbReference type="InterPro" id="IPR010580">
    <property type="entry name" value="ER_stress-assoc"/>
</dbReference>
<dbReference type="GO" id="GO:0030968">
    <property type="term" value="P:endoplasmic reticulum unfolded protein response"/>
    <property type="evidence" value="ECO:0007669"/>
    <property type="project" value="TreeGrafter"/>
</dbReference>
<evidence type="ECO:0000256" key="3">
    <source>
        <dbReference type="ARBA" id="ARBA00022692"/>
    </source>
</evidence>
<dbReference type="GeneID" id="24439421"/>
<dbReference type="AlphaFoldDB" id="W7XET8"/>
<gene>
    <name evidence="9" type="ORF">TTHERM_000529879</name>
</gene>
<dbReference type="KEGG" id="tet:TTHERM_000529879"/>
<keyword evidence="3 8" id="KW-0812">Transmembrane</keyword>
<evidence type="ECO:0000256" key="6">
    <source>
        <dbReference type="ARBA" id="ARBA00023136"/>
    </source>
</evidence>
<keyword evidence="5 8" id="KW-1133">Transmembrane helix</keyword>
<evidence type="ECO:0000256" key="2">
    <source>
        <dbReference type="ARBA" id="ARBA00005500"/>
    </source>
</evidence>
<evidence type="ECO:0000256" key="1">
    <source>
        <dbReference type="ARBA" id="ARBA00004389"/>
    </source>
</evidence>